<sequence>MPPRRRIPKKKILKRPNIQYWQQYNIQNRQNIEEKKVKSNGVPEETVFEKGLVALFKKDQMPKAPDILEPGLIDITKPGLIDIMEPGLIDITEPGLIDITEPGLIDIMEPEIQIIGKIK</sequence>
<gene>
    <name evidence="1" type="ORF">RFULGI_LOCUS5384</name>
</gene>
<dbReference type="AlphaFoldDB" id="A0A9N9FX80"/>
<organism evidence="1 2">
    <name type="scientific">Racocetra fulgida</name>
    <dbReference type="NCBI Taxonomy" id="60492"/>
    <lineage>
        <taxon>Eukaryota</taxon>
        <taxon>Fungi</taxon>
        <taxon>Fungi incertae sedis</taxon>
        <taxon>Mucoromycota</taxon>
        <taxon>Glomeromycotina</taxon>
        <taxon>Glomeromycetes</taxon>
        <taxon>Diversisporales</taxon>
        <taxon>Gigasporaceae</taxon>
        <taxon>Racocetra</taxon>
    </lineage>
</organism>
<name>A0A9N9FX80_9GLOM</name>
<comment type="caution">
    <text evidence="1">The sequence shown here is derived from an EMBL/GenBank/DDBJ whole genome shotgun (WGS) entry which is preliminary data.</text>
</comment>
<evidence type="ECO:0000313" key="2">
    <source>
        <dbReference type="Proteomes" id="UP000789396"/>
    </source>
</evidence>
<dbReference type="Proteomes" id="UP000789396">
    <property type="component" value="Unassembled WGS sequence"/>
</dbReference>
<dbReference type="OrthoDB" id="10062410at2759"/>
<protein>
    <submittedName>
        <fullName evidence="1">8441_t:CDS:1</fullName>
    </submittedName>
</protein>
<evidence type="ECO:0000313" key="1">
    <source>
        <dbReference type="EMBL" id="CAG8569163.1"/>
    </source>
</evidence>
<reference evidence="1" key="1">
    <citation type="submission" date="2021-06" db="EMBL/GenBank/DDBJ databases">
        <authorList>
            <person name="Kallberg Y."/>
            <person name="Tangrot J."/>
            <person name="Rosling A."/>
        </authorList>
    </citation>
    <scope>NUCLEOTIDE SEQUENCE</scope>
    <source>
        <strain evidence="1">IN212</strain>
    </source>
</reference>
<proteinExistence type="predicted"/>
<accession>A0A9N9FX80</accession>
<dbReference type="EMBL" id="CAJVPZ010006069">
    <property type="protein sequence ID" value="CAG8569163.1"/>
    <property type="molecule type" value="Genomic_DNA"/>
</dbReference>
<keyword evidence="2" id="KW-1185">Reference proteome</keyword>